<evidence type="ECO:0000256" key="3">
    <source>
        <dbReference type="ARBA" id="ARBA00013049"/>
    </source>
</evidence>
<evidence type="ECO:0000313" key="9">
    <source>
        <dbReference type="EMBL" id="KAH3662945.1"/>
    </source>
</evidence>
<keyword evidence="4" id="KW-0032">Aminotransferase</keyword>
<keyword evidence="6" id="KW-0663">Pyridoxal phosphate</keyword>
<dbReference type="PANTHER" id="PTHR21152">
    <property type="entry name" value="AMINOTRANSFERASE CLASS V"/>
    <property type="match status" value="1"/>
</dbReference>
<dbReference type="FunFam" id="3.90.1150.10:FF:000049">
    <property type="entry name" value="Alanine-glyoxylate aminotransferase 1"/>
    <property type="match status" value="1"/>
</dbReference>
<dbReference type="GO" id="GO:0019265">
    <property type="term" value="P:glycine biosynthetic process, by transamination of glyoxylate"/>
    <property type="evidence" value="ECO:0007669"/>
    <property type="project" value="TreeGrafter"/>
</dbReference>
<comment type="cofactor">
    <cofactor evidence="1 7">
        <name>pyridoxal 5'-phosphate</name>
        <dbReference type="ChEBI" id="CHEBI:597326"/>
    </cofactor>
</comment>
<dbReference type="PROSITE" id="PS00595">
    <property type="entry name" value="AA_TRANSFER_CLASS_5"/>
    <property type="match status" value="1"/>
</dbReference>
<accession>A0A9P8T2G6</accession>
<comment type="caution">
    <text evidence="9">The sequence shown here is derived from an EMBL/GenBank/DDBJ whole genome shotgun (WGS) entry which is preliminary data.</text>
</comment>
<evidence type="ECO:0000256" key="6">
    <source>
        <dbReference type="ARBA" id="ARBA00022898"/>
    </source>
</evidence>
<dbReference type="SUPFAM" id="SSF53383">
    <property type="entry name" value="PLP-dependent transferases"/>
    <property type="match status" value="1"/>
</dbReference>
<dbReference type="EC" id="2.6.1.44" evidence="3"/>
<dbReference type="Proteomes" id="UP000788993">
    <property type="component" value="Unassembled WGS sequence"/>
</dbReference>
<dbReference type="PANTHER" id="PTHR21152:SF24">
    <property type="entry name" value="ALANINE--GLYOXYLATE AMINOTRANSFERASE 1"/>
    <property type="match status" value="1"/>
</dbReference>
<dbReference type="InterPro" id="IPR020578">
    <property type="entry name" value="Aminotrans_V_PyrdxlP_BS"/>
</dbReference>
<dbReference type="Gene3D" id="3.40.640.10">
    <property type="entry name" value="Type I PLP-dependent aspartate aminotransferase-like (Major domain)"/>
    <property type="match status" value="1"/>
</dbReference>
<dbReference type="GO" id="GO:0005777">
    <property type="term" value="C:peroxisome"/>
    <property type="evidence" value="ECO:0007669"/>
    <property type="project" value="TreeGrafter"/>
</dbReference>
<organism evidence="9 10">
    <name type="scientific">Ogataea polymorpha</name>
    <dbReference type="NCBI Taxonomy" id="460523"/>
    <lineage>
        <taxon>Eukaryota</taxon>
        <taxon>Fungi</taxon>
        <taxon>Dikarya</taxon>
        <taxon>Ascomycota</taxon>
        <taxon>Saccharomycotina</taxon>
        <taxon>Pichiomycetes</taxon>
        <taxon>Pichiales</taxon>
        <taxon>Pichiaceae</taxon>
        <taxon>Ogataea</taxon>
    </lineage>
</organism>
<dbReference type="Gene3D" id="3.90.1150.10">
    <property type="entry name" value="Aspartate Aminotransferase, domain 1"/>
    <property type="match status" value="1"/>
</dbReference>
<dbReference type="Pfam" id="PF00266">
    <property type="entry name" value="Aminotran_5"/>
    <property type="match status" value="1"/>
</dbReference>
<dbReference type="GO" id="GO:0004760">
    <property type="term" value="F:L-serine-pyruvate transaminase activity"/>
    <property type="evidence" value="ECO:0007669"/>
    <property type="project" value="TreeGrafter"/>
</dbReference>
<name>A0A9P8T2G6_9ASCO</name>
<dbReference type="InterPro" id="IPR015421">
    <property type="entry name" value="PyrdxlP-dep_Trfase_major"/>
</dbReference>
<comment type="similarity">
    <text evidence="2">Belongs to the class-V pyridoxal-phosphate-dependent aminotransferase family.</text>
</comment>
<evidence type="ECO:0000313" key="10">
    <source>
        <dbReference type="Proteomes" id="UP000788993"/>
    </source>
</evidence>
<keyword evidence="10" id="KW-1185">Reference proteome</keyword>
<evidence type="ECO:0000256" key="5">
    <source>
        <dbReference type="ARBA" id="ARBA00022679"/>
    </source>
</evidence>
<evidence type="ECO:0000256" key="7">
    <source>
        <dbReference type="RuleBase" id="RU004504"/>
    </source>
</evidence>
<reference evidence="9" key="2">
    <citation type="submission" date="2021-01" db="EMBL/GenBank/DDBJ databases">
        <authorList>
            <person name="Schikora-Tamarit M.A."/>
        </authorList>
    </citation>
    <scope>NUCLEOTIDE SEQUENCE</scope>
    <source>
        <strain evidence="9">NCAIM Y.01608</strain>
    </source>
</reference>
<gene>
    <name evidence="9" type="ORF">OGATHE_004521</name>
</gene>
<dbReference type="InterPro" id="IPR000192">
    <property type="entry name" value="Aminotrans_V_dom"/>
</dbReference>
<dbReference type="FunFam" id="3.40.640.10:FF:000027">
    <property type="entry name" value="Serine--pyruvate aminotransferase, mitochondrial"/>
    <property type="match status" value="1"/>
</dbReference>
<dbReference type="InterPro" id="IPR015424">
    <property type="entry name" value="PyrdxlP-dep_Trfase"/>
</dbReference>
<proteinExistence type="inferred from homology"/>
<dbReference type="AlphaFoldDB" id="A0A9P8T2G6"/>
<dbReference type="InterPro" id="IPR015422">
    <property type="entry name" value="PyrdxlP-dep_Trfase_small"/>
</dbReference>
<evidence type="ECO:0000256" key="2">
    <source>
        <dbReference type="ARBA" id="ARBA00009236"/>
    </source>
</evidence>
<evidence type="ECO:0000256" key="4">
    <source>
        <dbReference type="ARBA" id="ARBA00022576"/>
    </source>
</evidence>
<evidence type="ECO:0000256" key="1">
    <source>
        <dbReference type="ARBA" id="ARBA00001933"/>
    </source>
</evidence>
<dbReference type="EMBL" id="JAEUBD010001266">
    <property type="protein sequence ID" value="KAH3662945.1"/>
    <property type="molecule type" value="Genomic_DNA"/>
</dbReference>
<dbReference type="GO" id="GO:0008453">
    <property type="term" value="F:alanine-glyoxylate transaminase activity"/>
    <property type="evidence" value="ECO:0007669"/>
    <property type="project" value="UniProtKB-EC"/>
</dbReference>
<feature type="domain" description="Aminotransferase class V" evidence="8">
    <location>
        <begin position="22"/>
        <end position="308"/>
    </location>
</feature>
<sequence length="653" mass="71048">MTRKLTFIPGPVEFSDAVLNAMSTPSQSHSSPEFTQVFQEALKNTRKVFKSTDPETQPFILSGSGTLGWELVGANLVSCSDAVLVVSTGFFSEHFAEALQVYTDNVDIVGAEVFGDAVKLPAIEAKLKAKSYGMITITQTDTSSGVLSNVKEIAALVKKVSPNTLIVVDAVCATACEELEFDAWGIDFVLTGSQKALGCPSGLSISYASKRALDKALGHKPASYYASIPRWLPVMRAFENGSPAYFATPAVQLIHAYNVALKEVLSPSLEERIKAHAEASDKFKNNLESLGVKLVTVSRDVAAHGLTTAYYPDGVDGPTFLSKVRDNGFTLATGIYKDYKDKYFRVGHMGVSAVGERKQELDQQWELASPIRDLLLQSGDLFRSLADLGLKVFQLVCLNRKTALHIFGNLNGSIDISNDLNKVLLRKTSAGHGWSTDSDTTWNQGRLVAWDRVLVQGDVDLFANRLDSGSVNALVSQVDQNHVRVRSVRNKLVAESFKLGLQSLGILQNLQLVLLVVVDLLSSFRIDGSHTFSEEDHGTSWSSQRLVGSGGHNVGVLKRRWNYTSSNKTRNMSHVDNQVSTNLVSDLSHSLVVNQPAVGRSSCNQNFWSVQNSGLLQHVVVDDSGVQIDSVWHGLKVGGNSRNLSCVGLIAMR</sequence>
<evidence type="ECO:0000259" key="8">
    <source>
        <dbReference type="Pfam" id="PF00266"/>
    </source>
</evidence>
<reference evidence="9" key="1">
    <citation type="journal article" date="2021" name="Open Biol.">
        <title>Shared evolutionary footprints suggest mitochondrial oxidative damage underlies multiple complex I losses in fungi.</title>
        <authorList>
            <person name="Schikora-Tamarit M.A."/>
            <person name="Marcet-Houben M."/>
            <person name="Nosek J."/>
            <person name="Gabaldon T."/>
        </authorList>
    </citation>
    <scope>NUCLEOTIDE SEQUENCE</scope>
    <source>
        <strain evidence="9">NCAIM Y.01608</strain>
    </source>
</reference>
<protein>
    <recommendedName>
        <fullName evidence="3">alanine--glyoxylate transaminase</fullName>
        <ecNumber evidence="3">2.6.1.44</ecNumber>
    </recommendedName>
</protein>
<keyword evidence="5" id="KW-0808">Transferase</keyword>